<proteinExistence type="inferred from homology"/>
<evidence type="ECO:0000259" key="3">
    <source>
        <dbReference type="Pfam" id="PF25989"/>
    </source>
</evidence>
<comment type="caution">
    <text evidence="4">The sequence shown here is derived from an EMBL/GenBank/DDBJ whole genome shotgun (WGS) entry which is preliminary data.</text>
</comment>
<dbReference type="Pfam" id="PF25917">
    <property type="entry name" value="BSH_RND"/>
    <property type="match status" value="1"/>
</dbReference>
<dbReference type="EMBL" id="JSVA01000010">
    <property type="protein sequence ID" value="KOF02677.1"/>
    <property type="molecule type" value="Genomic_DNA"/>
</dbReference>
<evidence type="ECO:0000313" key="5">
    <source>
        <dbReference type="Proteomes" id="UP000036908"/>
    </source>
</evidence>
<dbReference type="PANTHER" id="PTHR30469:SF15">
    <property type="entry name" value="HLYD FAMILY OF SECRETION PROTEINS"/>
    <property type="match status" value="1"/>
</dbReference>
<dbReference type="Proteomes" id="UP000036908">
    <property type="component" value="Unassembled WGS sequence"/>
</dbReference>
<dbReference type="Gene3D" id="2.40.420.20">
    <property type="match status" value="1"/>
</dbReference>
<name>A0A0L8AKC5_9BACT</name>
<dbReference type="SUPFAM" id="SSF111369">
    <property type="entry name" value="HlyD-like secretion proteins"/>
    <property type="match status" value="1"/>
</dbReference>
<dbReference type="InterPro" id="IPR058625">
    <property type="entry name" value="MdtA-like_BSH"/>
</dbReference>
<dbReference type="GO" id="GO:0015562">
    <property type="term" value="F:efflux transmembrane transporter activity"/>
    <property type="evidence" value="ECO:0007669"/>
    <property type="project" value="TreeGrafter"/>
</dbReference>
<reference evidence="5" key="1">
    <citation type="submission" date="2014-11" db="EMBL/GenBank/DDBJ databases">
        <title>Genome sequencing of Roseivirga sp. D-25.</title>
        <authorList>
            <person name="Selvaratnam C."/>
            <person name="Thevarajoo S."/>
            <person name="Goh K.M."/>
            <person name="Eee R."/>
            <person name="Chan K.-G."/>
            <person name="Chong C.S."/>
        </authorList>
    </citation>
    <scope>NUCLEOTIDE SEQUENCE [LARGE SCALE GENOMIC DNA]</scope>
    <source>
        <strain evidence="5">D-25</strain>
    </source>
</reference>
<protein>
    <submittedName>
        <fullName evidence="4">Uncharacterized protein</fullName>
    </submittedName>
</protein>
<feature type="domain" description="Multidrug resistance protein MdtA-like barrel-sandwich hybrid" evidence="2">
    <location>
        <begin position="73"/>
        <end position="188"/>
    </location>
</feature>
<gene>
    <name evidence="4" type="ORF">OB69_10190</name>
</gene>
<keyword evidence="5" id="KW-1185">Reference proteome</keyword>
<evidence type="ECO:0000256" key="1">
    <source>
        <dbReference type="ARBA" id="ARBA00009477"/>
    </source>
</evidence>
<evidence type="ECO:0000313" key="4">
    <source>
        <dbReference type="EMBL" id="KOF02677.1"/>
    </source>
</evidence>
<dbReference type="Pfam" id="PF25989">
    <property type="entry name" value="YknX_C"/>
    <property type="match status" value="1"/>
</dbReference>
<dbReference type="AlphaFoldDB" id="A0A0L8AKC5"/>
<accession>A0A0L8AKC5</accession>
<dbReference type="GO" id="GO:1990281">
    <property type="term" value="C:efflux pump complex"/>
    <property type="evidence" value="ECO:0007669"/>
    <property type="project" value="TreeGrafter"/>
</dbReference>
<dbReference type="PANTHER" id="PTHR30469">
    <property type="entry name" value="MULTIDRUG RESISTANCE PROTEIN MDTA"/>
    <property type="match status" value="1"/>
</dbReference>
<comment type="similarity">
    <text evidence="1">Belongs to the membrane fusion protein (MFP) (TC 8.A.1) family.</text>
</comment>
<feature type="domain" description="YknX-like C-terminal permuted SH3-like" evidence="3">
    <location>
        <begin position="279"/>
        <end position="343"/>
    </location>
</feature>
<evidence type="ECO:0000259" key="2">
    <source>
        <dbReference type="Pfam" id="PF25917"/>
    </source>
</evidence>
<dbReference type="NCBIfam" id="TIGR01730">
    <property type="entry name" value="RND_mfp"/>
    <property type="match status" value="1"/>
</dbReference>
<dbReference type="Gene3D" id="2.40.50.100">
    <property type="match status" value="1"/>
</dbReference>
<dbReference type="InterPro" id="IPR006143">
    <property type="entry name" value="RND_pump_MFP"/>
</dbReference>
<dbReference type="Gene3D" id="2.40.30.170">
    <property type="match status" value="1"/>
</dbReference>
<dbReference type="RefSeq" id="WP_071387059.1">
    <property type="nucleotide sequence ID" value="NZ_JSVA01000010.1"/>
</dbReference>
<sequence length="354" mass="39359">MKRFFLISTCFLLCLACKDQTVKVEEVDQEALRKQVQPTEVKVATAEYRPFEFLVSATGTIESDYELEIIFETSGYLKELNIENGQRVKKGQVIGQLQNDKEKFALEKAQVAFDKAYLNYRNDSIARGSNINKDVTNTFELNSGMKGARIDLREAQINLENTIIKAPSDGVIVDLETKEGSLVSAGKVLCSIYNDKSLTLTAKVLEPDFGYIKRGLVADVYPLARRDQSFLATVNEINPRVNEEGMVQIELKLNQSEGLLPGMSASAIIRVPQELHIIVPREAVVIKQGKPVIFTVVNGMSQWKYVEIGLDNGTDVEVLDGLKEGDQVVLTNNIQLAHDAKVSIAEEDLTNSNQ</sequence>
<organism evidence="4 5">
    <name type="scientific">Roseivirga seohaensis subsp. aquiponti</name>
    <dbReference type="NCBI Taxonomy" id="1566026"/>
    <lineage>
        <taxon>Bacteria</taxon>
        <taxon>Pseudomonadati</taxon>
        <taxon>Bacteroidota</taxon>
        <taxon>Cytophagia</taxon>
        <taxon>Cytophagales</taxon>
        <taxon>Roseivirgaceae</taxon>
        <taxon>Roseivirga</taxon>
    </lineage>
</organism>
<dbReference type="PATRIC" id="fig|1566026.4.peg.322"/>
<dbReference type="InterPro" id="IPR058637">
    <property type="entry name" value="YknX-like_C"/>
</dbReference>
<dbReference type="OrthoDB" id="1522646at2"/>